<feature type="non-terminal residue" evidence="2">
    <location>
        <position position="204"/>
    </location>
</feature>
<feature type="compositionally biased region" description="Polar residues" evidence="1">
    <location>
        <begin position="108"/>
        <end position="121"/>
    </location>
</feature>
<dbReference type="AlphaFoldDB" id="W2IIV8"/>
<name>W2IIV8_PHYNI</name>
<evidence type="ECO:0000256" key="1">
    <source>
        <dbReference type="SAM" id="MobiDB-lite"/>
    </source>
</evidence>
<dbReference type="EMBL" id="KI674542">
    <property type="protein sequence ID" value="ETL33298.1"/>
    <property type="molecule type" value="Genomic_DNA"/>
</dbReference>
<sequence length="204" mass="22887">MTARHHRVLNGTTKYNNALERGTSIADTMSRNGTRVFGEMMEALEKFEGVVKDGVAPFVERVDIEPLPQLLLLTFSFDNDDTTRGDTITRASFSTVRSKYDHSDASSDEQPSTQSAAITKETQTHPDTEQVVLLYLQSLSRKCYVPPVTGMASGWAPFMENRMTLPMLTIREAPKSRTAIAGIYTDDKCTTDTRFVFSREFVEK</sequence>
<accession>W2IIV8</accession>
<dbReference type="VEuPathDB" id="FungiDB:PPTG_15124"/>
<organism evidence="2">
    <name type="scientific">Phytophthora nicotianae</name>
    <name type="common">Potato buckeye rot agent</name>
    <name type="synonym">Phytophthora parasitica</name>
    <dbReference type="NCBI Taxonomy" id="4792"/>
    <lineage>
        <taxon>Eukaryota</taxon>
        <taxon>Sar</taxon>
        <taxon>Stramenopiles</taxon>
        <taxon>Oomycota</taxon>
        <taxon>Peronosporomycetes</taxon>
        <taxon>Peronosporales</taxon>
        <taxon>Peronosporaceae</taxon>
        <taxon>Phytophthora</taxon>
    </lineage>
</organism>
<feature type="region of interest" description="Disordered" evidence="1">
    <location>
        <begin position="100"/>
        <end position="123"/>
    </location>
</feature>
<dbReference type="Proteomes" id="UP000053864">
    <property type="component" value="Unassembled WGS sequence"/>
</dbReference>
<proteinExistence type="predicted"/>
<evidence type="ECO:0000313" key="2">
    <source>
        <dbReference type="EMBL" id="ETL33298.1"/>
    </source>
</evidence>
<protein>
    <submittedName>
        <fullName evidence="2">Uncharacterized protein</fullName>
    </submittedName>
</protein>
<reference evidence="2" key="1">
    <citation type="submission" date="2013-11" db="EMBL/GenBank/DDBJ databases">
        <title>The Genome Sequence of Phytophthora parasitica CJ05E6.</title>
        <authorList>
            <consortium name="The Broad Institute Genomics Platform"/>
            <person name="Russ C."/>
            <person name="Tyler B."/>
            <person name="Panabieres F."/>
            <person name="Shan W."/>
            <person name="Tripathy S."/>
            <person name="Grunwald N."/>
            <person name="Machado M."/>
            <person name="Johnson C.S."/>
            <person name="Arredondo F."/>
            <person name="Hong C."/>
            <person name="Coffey M."/>
            <person name="Young S.K."/>
            <person name="Zeng Q."/>
            <person name="Gargeya S."/>
            <person name="Fitzgerald M."/>
            <person name="Abouelleil A."/>
            <person name="Alvarado L."/>
            <person name="Chapman S.B."/>
            <person name="Gainer-Dewar J."/>
            <person name="Goldberg J."/>
            <person name="Griggs A."/>
            <person name="Gujja S."/>
            <person name="Hansen M."/>
            <person name="Howarth C."/>
            <person name="Imamovic A."/>
            <person name="Ireland A."/>
            <person name="Larimer J."/>
            <person name="McCowan C."/>
            <person name="Murphy C."/>
            <person name="Pearson M."/>
            <person name="Poon T.W."/>
            <person name="Priest M."/>
            <person name="Roberts A."/>
            <person name="Saif S."/>
            <person name="Shea T."/>
            <person name="Sykes S."/>
            <person name="Wortman J."/>
            <person name="Nusbaum C."/>
            <person name="Birren B."/>
        </authorList>
    </citation>
    <scope>NUCLEOTIDE SEQUENCE [LARGE SCALE GENOMIC DNA]</scope>
    <source>
        <strain evidence="2">CJ05E6</strain>
    </source>
</reference>
<gene>
    <name evidence="2" type="ORF">L916_14221</name>
</gene>